<dbReference type="AlphaFoldDB" id="A0A8J2ZF57"/>
<sequence length="52" mass="4944">MIAAIAASILAAALLIALHTAFGPAALLLGMAALALIGCAALALADLDAEGE</sequence>
<comment type="caution">
    <text evidence="2">The sequence shown here is derived from an EMBL/GenBank/DDBJ whole genome shotgun (WGS) entry which is preliminary data.</text>
</comment>
<evidence type="ECO:0000256" key="1">
    <source>
        <dbReference type="SAM" id="Phobius"/>
    </source>
</evidence>
<organism evidence="2 3">
    <name type="scientific">Caldovatus sediminis</name>
    <dbReference type="NCBI Taxonomy" id="2041189"/>
    <lineage>
        <taxon>Bacteria</taxon>
        <taxon>Pseudomonadati</taxon>
        <taxon>Pseudomonadota</taxon>
        <taxon>Alphaproteobacteria</taxon>
        <taxon>Acetobacterales</taxon>
        <taxon>Roseomonadaceae</taxon>
        <taxon>Caldovatus</taxon>
    </lineage>
</organism>
<evidence type="ECO:0000313" key="2">
    <source>
        <dbReference type="EMBL" id="GGG51427.1"/>
    </source>
</evidence>
<gene>
    <name evidence="2" type="ORF">GCM10010964_43340</name>
</gene>
<name>A0A8J2ZF57_9PROT</name>
<dbReference type="Proteomes" id="UP000597507">
    <property type="component" value="Unassembled WGS sequence"/>
</dbReference>
<accession>A0A8J2ZF57</accession>
<dbReference type="EMBL" id="BMKS01000025">
    <property type="protein sequence ID" value="GGG51427.1"/>
    <property type="molecule type" value="Genomic_DNA"/>
</dbReference>
<keyword evidence="1" id="KW-0472">Membrane</keyword>
<feature type="transmembrane region" description="Helical" evidence="1">
    <location>
        <begin position="27"/>
        <end position="47"/>
    </location>
</feature>
<dbReference type="RefSeq" id="WP_188904124.1">
    <property type="nucleotide sequence ID" value="NZ_BMKS01000025.1"/>
</dbReference>
<reference evidence="2 3" key="1">
    <citation type="journal article" date="2014" name="Int. J. Syst. Evol. Microbiol.">
        <title>Complete genome sequence of Corynebacterium casei LMG S-19264T (=DSM 44701T), isolated from a smear-ripened cheese.</title>
        <authorList>
            <consortium name="US DOE Joint Genome Institute (JGI-PGF)"/>
            <person name="Walter F."/>
            <person name="Albersmeier A."/>
            <person name="Kalinowski J."/>
            <person name="Ruckert C."/>
        </authorList>
    </citation>
    <scope>NUCLEOTIDE SEQUENCE [LARGE SCALE GENOMIC DNA]</scope>
    <source>
        <strain evidence="2 3">CGMCC 1.16330</strain>
    </source>
</reference>
<protein>
    <submittedName>
        <fullName evidence="2">Uncharacterized protein</fullName>
    </submittedName>
</protein>
<keyword evidence="3" id="KW-1185">Reference proteome</keyword>
<proteinExistence type="predicted"/>
<keyword evidence="1" id="KW-1133">Transmembrane helix</keyword>
<evidence type="ECO:0000313" key="3">
    <source>
        <dbReference type="Proteomes" id="UP000597507"/>
    </source>
</evidence>
<keyword evidence="1" id="KW-0812">Transmembrane</keyword>